<accession>A0ACB8QWF8</accession>
<dbReference type="Proteomes" id="UP000814128">
    <property type="component" value="Unassembled WGS sequence"/>
</dbReference>
<reference evidence="1" key="1">
    <citation type="submission" date="2021-02" db="EMBL/GenBank/DDBJ databases">
        <authorList>
            <consortium name="DOE Joint Genome Institute"/>
            <person name="Ahrendt S."/>
            <person name="Looney B.P."/>
            <person name="Miyauchi S."/>
            <person name="Morin E."/>
            <person name="Drula E."/>
            <person name="Courty P.E."/>
            <person name="Chicoki N."/>
            <person name="Fauchery L."/>
            <person name="Kohler A."/>
            <person name="Kuo A."/>
            <person name="Labutti K."/>
            <person name="Pangilinan J."/>
            <person name="Lipzen A."/>
            <person name="Riley R."/>
            <person name="Andreopoulos W."/>
            <person name="He G."/>
            <person name="Johnson J."/>
            <person name="Barry K.W."/>
            <person name="Grigoriev I.V."/>
            <person name="Nagy L."/>
            <person name="Hibbett D."/>
            <person name="Henrissat B."/>
            <person name="Matheny P.B."/>
            <person name="Labbe J."/>
            <person name="Martin F."/>
        </authorList>
    </citation>
    <scope>NUCLEOTIDE SEQUENCE</scope>
    <source>
        <strain evidence="1">EC-137</strain>
    </source>
</reference>
<protein>
    <submittedName>
        <fullName evidence="1">Uncharacterized protein</fullName>
    </submittedName>
</protein>
<evidence type="ECO:0000313" key="2">
    <source>
        <dbReference type="Proteomes" id="UP000814128"/>
    </source>
</evidence>
<keyword evidence="2" id="KW-1185">Reference proteome</keyword>
<name>A0ACB8QWF8_9AGAM</name>
<dbReference type="EMBL" id="MU273479">
    <property type="protein sequence ID" value="KAI0035791.1"/>
    <property type="molecule type" value="Genomic_DNA"/>
</dbReference>
<organism evidence="1 2">
    <name type="scientific">Vararia minispora EC-137</name>
    <dbReference type="NCBI Taxonomy" id="1314806"/>
    <lineage>
        <taxon>Eukaryota</taxon>
        <taxon>Fungi</taxon>
        <taxon>Dikarya</taxon>
        <taxon>Basidiomycota</taxon>
        <taxon>Agaricomycotina</taxon>
        <taxon>Agaricomycetes</taxon>
        <taxon>Russulales</taxon>
        <taxon>Lachnocladiaceae</taxon>
        <taxon>Vararia</taxon>
    </lineage>
</organism>
<evidence type="ECO:0000313" key="1">
    <source>
        <dbReference type="EMBL" id="KAI0035791.1"/>
    </source>
</evidence>
<gene>
    <name evidence="1" type="ORF">K488DRAFT_42561</name>
</gene>
<comment type="caution">
    <text evidence="1">The sequence shown here is derived from an EMBL/GenBank/DDBJ whole genome shotgun (WGS) entry which is preliminary data.</text>
</comment>
<proteinExistence type="predicted"/>
<sequence length="738" mass="80022">MATSAKPNGNGVVSPDRPGYDDPTPTPLHGRAATYAGGVDPSLLTPSGGKRDADSISVTSTASRKRGLFKKPSFNSGVPPLPSPKRKPSGLASAIASSGLAMANPAMTMPPQAMPDGWRPRSSSREPPSPPVARTARVNRSPALYGAMDSDGQLTTSPRSRSNSLTIPGDGDDFGSSGSGDESEMDDDDAQLLADIGADDIPVTGFAVASNKRNADFHEMFATVPEGEYLIEDYGCALQRDILIQGRLYISEHHICFHANIFGWVTDVIIPIYEIVALEKKMTAFVIPNAIQITTRTAKYTFASFLARDTVYDVIDNIRKLERSDVGSEQDVLISGPVTPGGVAAAGVGGTAPVPAHKVTQCACGREGKHYSETALDTVFPGTPERIYNLLFASGFMKDWMREDLKLEDIQISDWTPSSGEPKSLARNMSYVKPLNGSIGPKQTKCEIRDETIYSDFDDYVVTITTTRTPDVPSGNVFAVKTRTCIMWASTVSTQVVVTTQVEWTGRSFIKGIIERSCIDGQKTQYADLDKAVRAYINAHQTEFLPAGVDPGLVEAQSPGPSTVPEPKPAAGPTTPAALAEARERERNARGMQWAYDTFADAWVVAKRSTTGAIELVREAWEQSTSTTILWFVIVFLVASNVWTLARMGPREEVGRRRELRKLIERDHWVQSVVDALWDELQIAARERPTLNPAPVPRRPDGSVDTQAEVAALVSALDAIEERVTSLRHDLSSLDALD</sequence>
<reference evidence="1" key="2">
    <citation type="journal article" date="2022" name="New Phytol.">
        <title>Evolutionary transition to the ectomycorrhizal habit in the genomes of a hyperdiverse lineage of mushroom-forming fungi.</title>
        <authorList>
            <person name="Looney B."/>
            <person name="Miyauchi S."/>
            <person name="Morin E."/>
            <person name="Drula E."/>
            <person name="Courty P.E."/>
            <person name="Kohler A."/>
            <person name="Kuo A."/>
            <person name="LaButti K."/>
            <person name="Pangilinan J."/>
            <person name="Lipzen A."/>
            <person name="Riley R."/>
            <person name="Andreopoulos W."/>
            <person name="He G."/>
            <person name="Johnson J."/>
            <person name="Nolan M."/>
            <person name="Tritt A."/>
            <person name="Barry K.W."/>
            <person name="Grigoriev I.V."/>
            <person name="Nagy L.G."/>
            <person name="Hibbett D."/>
            <person name="Henrissat B."/>
            <person name="Matheny P.B."/>
            <person name="Labbe J."/>
            <person name="Martin F.M."/>
        </authorList>
    </citation>
    <scope>NUCLEOTIDE SEQUENCE</scope>
    <source>
        <strain evidence="1">EC-137</strain>
    </source>
</reference>